<accession>A0A6C0HMV3</accession>
<dbReference type="GO" id="GO:0030145">
    <property type="term" value="F:manganese ion binding"/>
    <property type="evidence" value="ECO:0007669"/>
    <property type="project" value="InterPro"/>
</dbReference>
<dbReference type="Gene3D" id="3.40.630.10">
    <property type="entry name" value="Zn peptidases"/>
    <property type="match status" value="1"/>
</dbReference>
<dbReference type="EMBL" id="MN739982">
    <property type="protein sequence ID" value="QHT81445.1"/>
    <property type="molecule type" value="Genomic_DNA"/>
</dbReference>
<evidence type="ECO:0000256" key="4">
    <source>
        <dbReference type="ARBA" id="ARBA00022801"/>
    </source>
</evidence>
<dbReference type="SUPFAM" id="SSF52949">
    <property type="entry name" value="Macro domain-like"/>
    <property type="match status" value="1"/>
</dbReference>
<comment type="similarity">
    <text evidence="1">Belongs to the peptidase M17 family.</text>
</comment>
<dbReference type="AlphaFoldDB" id="A0A6C0HMV3"/>
<dbReference type="Pfam" id="PF00883">
    <property type="entry name" value="Peptidase_M17"/>
    <property type="match status" value="1"/>
</dbReference>
<evidence type="ECO:0000256" key="3">
    <source>
        <dbReference type="ARBA" id="ARBA00022670"/>
    </source>
</evidence>
<feature type="domain" description="Cytosol aminopeptidase" evidence="6">
    <location>
        <begin position="262"/>
        <end position="581"/>
    </location>
</feature>
<dbReference type="InterPro" id="IPR011356">
    <property type="entry name" value="Leucine_aapep/pepB"/>
</dbReference>
<feature type="compositionally biased region" description="Low complexity" evidence="5">
    <location>
        <begin position="108"/>
        <end position="118"/>
    </location>
</feature>
<protein>
    <recommendedName>
        <fullName evidence="6">Cytosol aminopeptidase domain-containing protein</fullName>
    </recommendedName>
</protein>
<evidence type="ECO:0000259" key="6">
    <source>
        <dbReference type="Pfam" id="PF00883"/>
    </source>
</evidence>
<dbReference type="Gene3D" id="3.40.220.10">
    <property type="entry name" value="Leucine Aminopeptidase, subunit E, domain 1"/>
    <property type="match status" value="1"/>
</dbReference>
<dbReference type="GO" id="GO:0005737">
    <property type="term" value="C:cytoplasm"/>
    <property type="evidence" value="ECO:0007669"/>
    <property type="project" value="InterPro"/>
</dbReference>
<keyword evidence="3" id="KW-0645">Protease</keyword>
<dbReference type="CDD" id="cd00433">
    <property type="entry name" value="Peptidase_M17"/>
    <property type="match status" value="1"/>
</dbReference>
<dbReference type="PRINTS" id="PR00481">
    <property type="entry name" value="LAMNOPPTDASE"/>
</dbReference>
<organism evidence="7">
    <name type="scientific">viral metagenome</name>
    <dbReference type="NCBI Taxonomy" id="1070528"/>
    <lineage>
        <taxon>unclassified sequences</taxon>
        <taxon>metagenomes</taxon>
        <taxon>organismal metagenomes</taxon>
    </lineage>
</organism>
<keyword evidence="2" id="KW-0031">Aminopeptidase</keyword>
<evidence type="ECO:0000256" key="5">
    <source>
        <dbReference type="SAM" id="MobiDB-lite"/>
    </source>
</evidence>
<dbReference type="InterPro" id="IPR043472">
    <property type="entry name" value="Macro_dom-like"/>
</dbReference>
<evidence type="ECO:0000313" key="7">
    <source>
        <dbReference type="EMBL" id="QHT81445.1"/>
    </source>
</evidence>
<evidence type="ECO:0000256" key="2">
    <source>
        <dbReference type="ARBA" id="ARBA00022438"/>
    </source>
</evidence>
<reference evidence="7" key="1">
    <citation type="journal article" date="2020" name="Nature">
        <title>Giant virus diversity and host interactions through global metagenomics.</title>
        <authorList>
            <person name="Schulz F."/>
            <person name="Roux S."/>
            <person name="Paez-Espino D."/>
            <person name="Jungbluth S."/>
            <person name="Walsh D.A."/>
            <person name="Denef V.J."/>
            <person name="McMahon K.D."/>
            <person name="Konstantinidis K.T."/>
            <person name="Eloe-Fadrosh E.A."/>
            <person name="Kyrpides N.C."/>
            <person name="Woyke T."/>
        </authorList>
    </citation>
    <scope>NUCLEOTIDE SEQUENCE</scope>
    <source>
        <strain evidence="7">GVMAG-M-3300023184-13</strain>
    </source>
</reference>
<dbReference type="PANTHER" id="PTHR11963">
    <property type="entry name" value="LEUCINE AMINOPEPTIDASE-RELATED"/>
    <property type="match status" value="1"/>
</dbReference>
<dbReference type="GO" id="GO:0070006">
    <property type="term" value="F:metalloaminopeptidase activity"/>
    <property type="evidence" value="ECO:0007669"/>
    <property type="project" value="InterPro"/>
</dbReference>
<feature type="region of interest" description="Disordered" evidence="5">
    <location>
        <begin position="89"/>
        <end position="118"/>
    </location>
</feature>
<dbReference type="GO" id="GO:0006508">
    <property type="term" value="P:proteolysis"/>
    <property type="evidence" value="ECO:0007669"/>
    <property type="project" value="UniProtKB-KW"/>
</dbReference>
<feature type="compositionally biased region" description="Basic residues" evidence="5">
    <location>
        <begin position="97"/>
        <end position="107"/>
    </location>
</feature>
<name>A0A6C0HMV3_9ZZZZ</name>
<dbReference type="PANTHER" id="PTHR11963:SF23">
    <property type="entry name" value="CYTOSOL AMINOPEPTIDASE"/>
    <property type="match status" value="1"/>
</dbReference>
<proteinExistence type="inferred from homology"/>
<dbReference type="SUPFAM" id="SSF53187">
    <property type="entry name" value="Zn-dependent exopeptidases"/>
    <property type="match status" value="1"/>
</dbReference>
<keyword evidence="4" id="KW-0378">Hydrolase</keyword>
<sequence length="588" mass="63723">MDKIKISLSHAINLQNPVIFIPILTSRLTGKTSLVDEVRNYIPIGVKYTSILSHIESNIKKNELSGASLTIELADSNCKVKIAKTQKKSAGGSLAKSHPKSHPKSQKKTTGTDTSTTSHGDDLYQIYLVVIKDTDKANDKAKAKAHTKTSHTAETTTHNNLLEKARQAGNSIFQSMKANQIPSINLIDTVCESSFISAVLEGLLLSSYKFLKYKTNTKPNEKYAPDHIHITSRECTTINNSQISIKNAILSNLKTEIESVFLARDLVNEPANNAKATVFIDAIRERIKDWKLPVDIEILDSAKLKALGFGLLLGVGAGSNDGNAPRVVILKYNGDGGGKHDTKSPDIVLLGKGITFDTGGLDLKSARSMSEMKSDLAGAATVMSFLLGYAKIKGPKSIYTICPFAENSIGPNSTKPSDILTAFNGKTVEVTDTDAEGRLVLADCLAYANKHYPKAMLVDFATLTGQQETVSCKMFSNVLGVNSEIEMSKMIKDGARINEPLVELPMMESKYIDKLDSVVADIKNVSGNCSADIILSAVFMHQFISDSAKWIHIDIAGPSFNNAANVKYMGGEGSGVGVRLLFEYFDCC</sequence>
<dbReference type="InterPro" id="IPR000819">
    <property type="entry name" value="Peptidase_M17_C"/>
</dbReference>
<evidence type="ECO:0000256" key="1">
    <source>
        <dbReference type="ARBA" id="ARBA00009528"/>
    </source>
</evidence>